<sequence>MILLDDRIFELLASDGAATSWEIGFEFIGTVSPGRITKRCKVLLDAGLVDRYEREIVEEVVNDN</sequence>
<dbReference type="InterPro" id="IPR036390">
    <property type="entry name" value="WH_DNA-bd_sf"/>
</dbReference>
<dbReference type="AlphaFoldDB" id="A0ABD5T022"/>
<dbReference type="EMBL" id="JBHSWT010000158">
    <property type="protein sequence ID" value="MFC6770818.1"/>
    <property type="molecule type" value="Genomic_DNA"/>
</dbReference>
<evidence type="ECO:0008006" key="3">
    <source>
        <dbReference type="Google" id="ProtNLM"/>
    </source>
</evidence>
<proteinExistence type="predicted"/>
<dbReference type="Proteomes" id="UP001596274">
    <property type="component" value="Unassembled WGS sequence"/>
</dbReference>
<gene>
    <name evidence="1" type="ORF">ACFQDD_04675</name>
</gene>
<evidence type="ECO:0000313" key="1">
    <source>
        <dbReference type="EMBL" id="MFC6770818.1"/>
    </source>
</evidence>
<protein>
    <recommendedName>
        <fullName evidence="3">MarR family transcriptional regulator</fullName>
    </recommendedName>
</protein>
<accession>A0ABD5T022</accession>
<comment type="caution">
    <text evidence="1">The sequence shown here is derived from an EMBL/GenBank/DDBJ whole genome shotgun (WGS) entry which is preliminary data.</text>
</comment>
<keyword evidence="2" id="KW-1185">Reference proteome</keyword>
<dbReference type="Gene3D" id="1.10.10.10">
    <property type="entry name" value="Winged helix-like DNA-binding domain superfamily/Winged helix DNA-binding domain"/>
    <property type="match status" value="1"/>
</dbReference>
<organism evidence="1 2">
    <name type="scientific">Halorubrum pallidum</name>
    <dbReference type="NCBI Taxonomy" id="1526114"/>
    <lineage>
        <taxon>Archaea</taxon>
        <taxon>Methanobacteriati</taxon>
        <taxon>Methanobacteriota</taxon>
        <taxon>Stenosarchaea group</taxon>
        <taxon>Halobacteria</taxon>
        <taxon>Halobacteriales</taxon>
        <taxon>Haloferacaceae</taxon>
        <taxon>Halorubrum</taxon>
    </lineage>
</organism>
<name>A0ABD5T022_9EURY</name>
<dbReference type="SUPFAM" id="SSF46785">
    <property type="entry name" value="Winged helix' DNA-binding domain"/>
    <property type="match status" value="1"/>
</dbReference>
<evidence type="ECO:0000313" key="2">
    <source>
        <dbReference type="Proteomes" id="UP001596274"/>
    </source>
</evidence>
<reference evidence="1 2" key="1">
    <citation type="journal article" date="2019" name="Int. J. Syst. Evol. Microbiol.">
        <title>The Global Catalogue of Microorganisms (GCM) 10K type strain sequencing project: providing services to taxonomists for standard genome sequencing and annotation.</title>
        <authorList>
            <consortium name="The Broad Institute Genomics Platform"/>
            <consortium name="The Broad Institute Genome Sequencing Center for Infectious Disease"/>
            <person name="Wu L."/>
            <person name="Ma J."/>
        </authorList>
    </citation>
    <scope>NUCLEOTIDE SEQUENCE [LARGE SCALE GENOMIC DNA]</scope>
    <source>
        <strain evidence="1 2">PJ61</strain>
    </source>
</reference>
<dbReference type="InterPro" id="IPR036388">
    <property type="entry name" value="WH-like_DNA-bd_sf"/>
</dbReference>